<reference evidence="1" key="1">
    <citation type="journal article" date="2012" name="PLoS ONE">
        <title>Gene sets for utilization of primary and secondary nutrition supplies in the distal gut of endangered iberian lynx.</title>
        <authorList>
            <person name="Alcaide M."/>
            <person name="Messina E."/>
            <person name="Richter M."/>
            <person name="Bargiela R."/>
            <person name="Peplies J."/>
            <person name="Huws S.A."/>
            <person name="Newbold C.J."/>
            <person name="Golyshin P.N."/>
            <person name="Simon M.A."/>
            <person name="Lopez G."/>
            <person name="Yakimov M.M."/>
            <person name="Ferrer M."/>
        </authorList>
    </citation>
    <scope>NUCLEOTIDE SEQUENCE</scope>
</reference>
<sequence>MLFTPKFKFNQTIAAKREAIVSRFAAIYFYVISPISPFCYERNRSNNNLISCQQHLLQL</sequence>
<accession>J9GTV9</accession>
<comment type="caution">
    <text evidence="1">The sequence shown here is derived from an EMBL/GenBank/DDBJ whole genome shotgun (WGS) entry which is preliminary data.</text>
</comment>
<protein>
    <submittedName>
        <fullName evidence="1">Uncharacterized protein</fullName>
    </submittedName>
</protein>
<dbReference type="EMBL" id="AMCI01002018">
    <property type="protein sequence ID" value="EJX03830.1"/>
    <property type="molecule type" value="Genomic_DNA"/>
</dbReference>
<organism evidence="1">
    <name type="scientific">gut metagenome</name>
    <dbReference type="NCBI Taxonomy" id="749906"/>
    <lineage>
        <taxon>unclassified sequences</taxon>
        <taxon>metagenomes</taxon>
        <taxon>organismal metagenomes</taxon>
    </lineage>
</organism>
<evidence type="ECO:0000313" key="1">
    <source>
        <dbReference type="EMBL" id="EJX03830.1"/>
    </source>
</evidence>
<name>J9GTV9_9ZZZZ</name>
<dbReference type="AlphaFoldDB" id="J9GTV9"/>
<gene>
    <name evidence="1" type="ORF">EVA_08063</name>
</gene>
<proteinExistence type="predicted"/>